<feature type="region of interest" description="Disordered" evidence="1">
    <location>
        <begin position="1"/>
        <end position="21"/>
    </location>
</feature>
<reference evidence="2 3" key="1">
    <citation type="submission" date="2019-03" db="EMBL/GenBank/DDBJ databases">
        <title>Single cell metagenomics reveals metabolic interactions within the superorganism composed of flagellate Streblomastix strix and complex community of Bacteroidetes bacteria on its surface.</title>
        <authorList>
            <person name="Treitli S.C."/>
            <person name="Kolisko M."/>
            <person name="Husnik F."/>
            <person name="Keeling P."/>
            <person name="Hampl V."/>
        </authorList>
    </citation>
    <scope>NUCLEOTIDE SEQUENCE [LARGE SCALE GENOMIC DNA]</scope>
    <source>
        <strain evidence="2">ST1C</strain>
    </source>
</reference>
<feature type="non-terminal residue" evidence="2">
    <location>
        <position position="1"/>
    </location>
</feature>
<accession>A0A5J4QCV8</accession>
<feature type="compositionally biased region" description="Polar residues" evidence="1">
    <location>
        <begin position="1"/>
        <end position="14"/>
    </location>
</feature>
<protein>
    <submittedName>
        <fullName evidence="2">Uncharacterized protein</fullName>
    </submittedName>
</protein>
<comment type="caution">
    <text evidence="2">The sequence shown here is derived from an EMBL/GenBank/DDBJ whole genome shotgun (WGS) entry which is preliminary data.</text>
</comment>
<proteinExistence type="predicted"/>
<gene>
    <name evidence="2" type="ORF">EZS28_054800</name>
</gene>
<dbReference type="AlphaFoldDB" id="A0A5J4QCV8"/>
<evidence type="ECO:0000313" key="3">
    <source>
        <dbReference type="Proteomes" id="UP000324800"/>
    </source>
</evidence>
<sequence length="83" mass="9127">HLHTDGSGTIISSNMDDHLLERTDQTDTLSYSFSNGESTSTIAGIIGTDQRGDIGSHQLIFSDGDTDLFNDIYSYQKQQVQQS</sequence>
<name>A0A5J4QCV8_9EUKA</name>
<dbReference type="EMBL" id="SNRW01045850">
    <property type="protein sequence ID" value="KAA6319535.1"/>
    <property type="molecule type" value="Genomic_DNA"/>
</dbReference>
<evidence type="ECO:0000313" key="2">
    <source>
        <dbReference type="EMBL" id="KAA6319535.1"/>
    </source>
</evidence>
<evidence type="ECO:0000256" key="1">
    <source>
        <dbReference type="SAM" id="MobiDB-lite"/>
    </source>
</evidence>
<organism evidence="2 3">
    <name type="scientific">Streblomastix strix</name>
    <dbReference type="NCBI Taxonomy" id="222440"/>
    <lineage>
        <taxon>Eukaryota</taxon>
        <taxon>Metamonada</taxon>
        <taxon>Preaxostyla</taxon>
        <taxon>Oxymonadida</taxon>
        <taxon>Streblomastigidae</taxon>
        <taxon>Streblomastix</taxon>
    </lineage>
</organism>
<dbReference type="Proteomes" id="UP000324800">
    <property type="component" value="Unassembled WGS sequence"/>
</dbReference>